<reference evidence="1 2" key="1">
    <citation type="submission" date="2020-06" db="EMBL/GenBank/DDBJ databases">
        <title>Transcriptomic and genomic resources for Thalictrum thalictroides and T. hernandezii: Facilitating candidate gene discovery in an emerging model plant lineage.</title>
        <authorList>
            <person name="Arias T."/>
            <person name="Riano-Pachon D.M."/>
            <person name="Di Stilio V.S."/>
        </authorList>
    </citation>
    <scope>NUCLEOTIDE SEQUENCE [LARGE SCALE GENOMIC DNA]</scope>
    <source>
        <strain evidence="2">cv. WT478/WT964</strain>
        <tissue evidence="1">Leaves</tissue>
    </source>
</reference>
<proteinExistence type="predicted"/>
<sequence length="67" mass="7528">MLSTVKTVQKFHPSGSKLLYGIKVGPKYICLYLSFHPFCPSLLQSFSRSFIFHLCRAASIHCVKHGA</sequence>
<protein>
    <submittedName>
        <fullName evidence="1">Uncharacterized protein</fullName>
    </submittedName>
</protein>
<evidence type="ECO:0000313" key="2">
    <source>
        <dbReference type="Proteomes" id="UP000554482"/>
    </source>
</evidence>
<organism evidence="1 2">
    <name type="scientific">Thalictrum thalictroides</name>
    <name type="common">Rue-anemone</name>
    <name type="synonym">Anemone thalictroides</name>
    <dbReference type="NCBI Taxonomy" id="46969"/>
    <lineage>
        <taxon>Eukaryota</taxon>
        <taxon>Viridiplantae</taxon>
        <taxon>Streptophyta</taxon>
        <taxon>Embryophyta</taxon>
        <taxon>Tracheophyta</taxon>
        <taxon>Spermatophyta</taxon>
        <taxon>Magnoliopsida</taxon>
        <taxon>Ranunculales</taxon>
        <taxon>Ranunculaceae</taxon>
        <taxon>Thalictroideae</taxon>
        <taxon>Thalictrum</taxon>
    </lineage>
</organism>
<dbReference type="EMBL" id="JABWDY010038339">
    <property type="protein sequence ID" value="KAF5179782.1"/>
    <property type="molecule type" value="Genomic_DNA"/>
</dbReference>
<gene>
    <name evidence="1" type="ORF">FRX31_030631</name>
</gene>
<evidence type="ECO:0000313" key="1">
    <source>
        <dbReference type="EMBL" id="KAF5179782.1"/>
    </source>
</evidence>
<keyword evidence="2" id="KW-1185">Reference proteome</keyword>
<dbReference type="Proteomes" id="UP000554482">
    <property type="component" value="Unassembled WGS sequence"/>
</dbReference>
<accession>A0A7J6V5T8</accession>
<comment type="caution">
    <text evidence="1">The sequence shown here is derived from an EMBL/GenBank/DDBJ whole genome shotgun (WGS) entry which is preliminary data.</text>
</comment>
<name>A0A7J6V5T8_THATH</name>
<dbReference type="AlphaFoldDB" id="A0A7J6V5T8"/>